<organism evidence="7 8">
    <name type="scientific">Anaeromyxobacter paludicola</name>
    <dbReference type="NCBI Taxonomy" id="2918171"/>
    <lineage>
        <taxon>Bacteria</taxon>
        <taxon>Pseudomonadati</taxon>
        <taxon>Myxococcota</taxon>
        <taxon>Myxococcia</taxon>
        <taxon>Myxococcales</taxon>
        <taxon>Cystobacterineae</taxon>
        <taxon>Anaeromyxobacteraceae</taxon>
        <taxon>Anaeromyxobacter</taxon>
    </lineage>
</organism>
<dbReference type="InterPro" id="IPR036890">
    <property type="entry name" value="HATPase_C_sf"/>
</dbReference>
<dbReference type="InterPro" id="IPR003661">
    <property type="entry name" value="HisK_dim/P_dom"/>
</dbReference>
<dbReference type="RefSeq" id="WP_248341510.1">
    <property type="nucleotide sequence ID" value="NZ_AP025592.1"/>
</dbReference>
<dbReference type="PANTHER" id="PTHR43065">
    <property type="entry name" value="SENSOR HISTIDINE KINASE"/>
    <property type="match status" value="1"/>
</dbReference>
<dbReference type="InterPro" id="IPR003594">
    <property type="entry name" value="HATPase_dom"/>
</dbReference>
<feature type="modified residue" description="4-aspartylphosphate" evidence="4">
    <location>
        <position position="347"/>
    </location>
</feature>
<feature type="domain" description="Response regulatory" evidence="6">
    <location>
        <begin position="298"/>
        <end position="414"/>
    </location>
</feature>
<dbReference type="Pfam" id="PF02518">
    <property type="entry name" value="HATPase_c"/>
    <property type="match status" value="1"/>
</dbReference>
<reference evidence="8" key="1">
    <citation type="journal article" date="2022" name="Int. J. Syst. Evol. Microbiol.">
        <title>Anaeromyxobacter oryzae sp. nov., Anaeromyxobacter diazotrophicus sp. nov. and Anaeromyxobacter paludicola sp. nov., isolated from paddy soils.</title>
        <authorList>
            <person name="Itoh H."/>
            <person name="Xu Z."/>
            <person name="Mise K."/>
            <person name="Masuda Y."/>
            <person name="Ushijima N."/>
            <person name="Hayakawa C."/>
            <person name="Shiratori Y."/>
            <person name="Senoo K."/>
        </authorList>
    </citation>
    <scope>NUCLEOTIDE SEQUENCE [LARGE SCALE GENOMIC DNA]</scope>
    <source>
        <strain evidence="8">Red630</strain>
    </source>
</reference>
<sequence>MSRTLGERLGAAWRALTGPAEPDWRSHLERARAQLSAAERLAAVGKLAGGLAHEINNPLTFVLVNAAYAREELSRLEVPAATRARLAEVEAALREATEGAQRVADIVADLRAFGREQAGAGAGPVDLEMVLGHVQRLVSGELRARGAFTVSLAPGPLLVEGSAALLGEAFLTLLLQASAALGEEPPPGSEVRLSARREEGAVVVEVRDTGEPIPEEALADLFDPFAGGTAGIRQGSGGRGAGLGLAAARGAVEGCGGTIEVVPGARGALFRVRLRAATSESRLRLCKSAGGDGSGRPRVLVVDDEPLLCASVYRVLSPHFNVVPHTSARTALELLRQGERFDALLCDLMMPELSGMELFAEVSRLDPGLAAATVFLTGGAFTPGSRRFLERTPNPWLEKPFDPVELVTALREASGYREAVRVPRGSAK</sequence>
<keyword evidence="3 4" id="KW-0597">Phosphoprotein</keyword>
<accession>A0ABM7XBX6</accession>
<keyword evidence="8" id="KW-1185">Reference proteome</keyword>
<evidence type="ECO:0000259" key="5">
    <source>
        <dbReference type="PROSITE" id="PS50109"/>
    </source>
</evidence>
<comment type="catalytic activity">
    <reaction evidence="1">
        <text>ATP + protein L-histidine = ADP + protein N-phospho-L-histidine.</text>
        <dbReference type="EC" id="2.7.13.3"/>
    </reaction>
</comment>
<gene>
    <name evidence="7" type="ORF">AMPC_24760</name>
</gene>
<dbReference type="InterPro" id="IPR036097">
    <property type="entry name" value="HisK_dim/P_sf"/>
</dbReference>
<dbReference type="SMART" id="SM00388">
    <property type="entry name" value="HisKA"/>
    <property type="match status" value="1"/>
</dbReference>
<dbReference type="EMBL" id="AP025592">
    <property type="protein sequence ID" value="BDG09363.1"/>
    <property type="molecule type" value="Genomic_DNA"/>
</dbReference>
<dbReference type="Pfam" id="PF00072">
    <property type="entry name" value="Response_reg"/>
    <property type="match status" value="1"/>
</dbReference>
<evidence type="ECO:0000256" key="2">
    <source>
        <dbReference type="ARBA" id="ARBA00012438"/>
    </source>
</evidence>
<dbReference type="SMART" id="SM00387">
    <property type="entry name" value="HATPase_c"/>
    <property type="match status" value="1"/>
</dbReference>
<evidence type="ECO:0000256" key="1">
    <source>
        <dbReference type="ARBA" id="ARBA00000085"/>
    </source>
</evidence>
<dbReference type="PROSITE" id="PS50110">
    <property type="entry name" value="RESPONSE_REGULATORY"/>
    <property type="match status" value="1"/>
</dbReference>
<dbReference type="InterPro" id="IPR005467">
    <property type="entry name" value="His_kinase_dom"/>
</dbReference>
<dbReference type="Pfam" id="PF00512">
    <property type="entry name" value="HisKA"/>
    <property type="match status" value="1"/>
</dbReference>
<dbReference type="Proteomes" id="UP001162734">
    <property type="component" value="Chromosome"/>
</dbReference>
<evidence type="ECO:0000256" key="3">
    <source>
        <dbReference type="ARBA" id="ARBA00022553"/>
    </source>
</evidence>
<evidence type="ECO:0000256" key="4">
    <source>
        <dbReference type="PROSITE-ProRule" id="PRU00169"/>
    </source>
</evidence>
<dbReference type="SUPFAM" id="SSF47384">
    <property type="entry name" value="Homodimeric domain of signal transducing histidine kinase"/>
    <property type="match status" value="1"/>
</dbReference>
<dbReference type="SMART" id="SM00448">
    <property type="entry name" value="REC"/>
    <property type="match status" value="1"/>
</dbReference>
<dbReference type="PANTHER" id="PTHR43065:SF42">
    <property type="entry name" value="TWO-COMPONENT SENSOR PPRA"/>
    <property type="match status" value="1"/>
</dbReference>
<proteinExistence type="predicted"/>
<dbReference type="PROSITE" id="PS50109">
    <property type="entry name" value="HIS_KIN"/>
    <property type="match status" value="1"/>
</dbReference>
<dbReference type="InterPro" id="IPR001789">
    <property type="entry name" value="Sig_transdc_resp-reg_receiver"/>
</dbReference>
<evidence type="ECO:0000313" key="8">
    <source>
        <dbReference type="Proteomes" id="UP001162734"/>
    </source>
</evidence>
<dbReference type="EC" id="2.7.13.3" evidence="2"/>
<dbReference type="SUPFAM" id="SSF52172">
    <property type="entry name" value="CheY-like"/>
    <property type="match status" value="1"/>
</dbReference>
<dbReference type="Gene3D" id="3.30.565.10">
    <property type="entry name" value="Histidine kinase-like ATPase, C-terminal domain"/>
    <property type="match status" value="1"/>
</dbReference>
<evidence type="ECO:0000313" key="7">
    <source>
        <dbReference type="EMBL" id="BDG09363.1"/>
    </source>
</evidence>
<feature type="domain" description="Histidine kinase" evidence="5">
    <location>
        <begin position="50"/>
        <end position="278"/>
    </location>
</feature>
<dbReference type="InterPro" id="IPR011006">
    <property type="entry name" value="CheY-like_superfamily"/>
</dbReference>
<dbReference type="Gene3D" id="3.40.50.2300">
    <property type="match status" value="1"/>
</dbReference>
<dbReference type="SUPFAM" id="SSF55874">
    <property type="entry name" value="ATPase domain of HSP90 chaperone/DNA topoisomerase II/histidine kinase"/>
    <property type="match status" value="1"/>
</dbReference>
<dbReference type="Gene3D" id="1.10.287.130">
    <property type="match status" value="1"/>
</dbReference>
<evidence type="ECO:0000259" key="6">
    <source>
        <dbReference type="PROSITE" id="PS50110"/>
    </source>
</evidence>
<dbReference type="InterPro" id="IPR004358">
    <property type="entry name" value="Sig_transdc_His_kin-like_C"/>
</dbReference>
<protein>
    <recommendedName>
        <fullName evidence="2">histidine kinase</fullName>
        <ecNumber evidence="2">2.7.13.3</ecNumber>
    </recommendedName>
</protein>
<dbReference type="PRINTS" id="PR00344">
    <property type="entry name" value="BCTRLSENSOR"/>
</dbReference>
<dbReference type="CDD" id="cd00082">
    <property type="entry name" value="HisKA"/>
    <property type="match status" value="1"/>
</dbReference>
<name>A0ABM7XBX6_9BACT</name>